<organism evidence="1 2">
    <name type="scientific">Tetrabaena socialis</name>
    <dbReference type="NCBI Taxonomy" id="47790"/>
    <lineage>
        <taxon>Eukaryota</taxon>
        <taxon>Viridiplantae</taxon>
        <taxon>Chlorophyta</taxon>
        <taxon>core chlorophytes</taxon>
        <taxon>Chlorophyceae</taxon>
        <taxon>CS clade</taxon>
        <taxon>Chlamydomonadales</taxon>
        <taxon>Tetrabaenaceae</taxon>
        <taxon>Tetrabaena</taxon>
    </lineage>
</organism>
<gene>
    <name evidence="1" type="ORF">TSOC_008107</name>
</gene>
<protein>
    <submittedName>
        <fullName evidence="1">Uncharacterized protein</fullName>
    </submittedName>
</protein>
<reference evidence="1 2" key="1">
    <citation type="journal article" date="2017" name="Mol. Biol. Evol.">
        <title>The 4-celled Tetrabaena socialis nuclear genome reveals the essential components for genetic control of cell number at the origin of multicellularity in the volvocine lineage.</title>
        <authorList>
            <person name="Featherston J."/>
            <person name="Arakaki Y."/>
            <person name="Hanschen E.R."/>
            <person name="Ferris P.J."/>
            <person name="Michod R.E."/>
            <person name="Olson B.J.S.C."/>
            <person name="Nozaki H."/>
            <person name="Durand P.M."/>
        </authorList>
    </citation>
    <scope>NUCLEOTIDE SEQUENCE [LARGE SCALE GENOMIC DNA]</scope>
    <source>
        <strain evidence="1 2">NIES-571</strain>
    </source>
</reference>
<accession>A0A2J7ZZA3</accession>
<dbReference type="AlphaFoldDB" id="A0A2J7ZZA3"/>
<dbReference type="Proteomes" id="UP000236333">
    <property type="component" value="Unassembled WGS sequence"/>
</dbReference>
<name>A0A2J7ZZA3_9CHLO</name>
<sequence length="60" mass="5957">MLAVAAVARLEAGVWPGGGCRPDVRQVLERWLHHVTGEEAPATAPAAAAGVAAASAVAAQ</sequence>
<evidence type="ECO:0000313" key="1">
    <source>
        <dbReference type="EMBL" id="PNH05600.1"/>
    </source>
</evidence>
<comment type="caution">
    <text evidence="1">The sequence shown here is derived from an EMBL/GenBank/DDBJ whole genome shotgun (WGS) entry which is preliminary data.</text>
</comment>
<keyword evidence="2" id="KW-1185">Reference proteome</keyword>
<dbReference type="EMBL" id="PGGS01000293">
    <property type="protein sequence ID" value="PNH05600.1"/>
    <property type="molecule type" value="Genomic_DNA"/>
</dbReference>
<evidence type="ECO:0000313" key="2">
    <source>
        <dbReference type="Proteomes" id="UP000236333"/>
    </source>
</evidence>
<proteinExistence type="predicted"/>